<name>A0A8H6IBG2_9AGAR</name>
<comment type="caution">
    <text evidence="1">The sequence shown here is derived from an EMBL/GenBank/DDBJ whole genome shotgun (WGS) entry which is preliminary data.</text>
</comment>
<gene>
    <name evidence="1" type="ORF">DFP72DRAFT_781158</name>
</gene>
<accession>A0A8H6IBG2</accession>
<feature type="non-terminal residue" evidence="1">
    <location>
        <position position="1"/>
    </location>
</feature>
<dbReference type="Proteomes" id="UP000521943">
    <property type="component" value="Unassembled WGS sequence"/>
</dbReference>
<sequence length="153" mass="16968">PCPGLSKHTEPLIAQYLLRTSVPSAGGVNGNSLAQSMFSIDSTTKLNEEQKTALALVQRQTHRWRLDQELRRVFAIGKESPCETTVTAPTLEDARPCKSCMGLLKLRAFRTAIRKEIPEDENRIFTPHQFQPAAIGKQYAKIKGLSTLFSGDV</sequence>
<evidence type="ECO:0000313" key="1">
    <source>
        <dbReference type="EMBL" id="KAF6761399.1"/>
    </source>
</evidence>
<organism evidence="1 2">
    <name type="scientific">Ephemerocybe angulata</name>
    <dbReference type="NCBI Taxonomy" id="980116"/>
    <lineage>
        <taxon>Eukaryota</taxon>
        <taxon>Fungi</taxon>
        <taxon>Dikarya</taxon>
        <taxon>Basidiomycota</taxon>
        <taxon>Agaricomycotina</taxon>
        <taxon>Agaricomycetes</taxon>
        <taxon>Agaricomycetidae</taxon>
        <taxon>Agaricales</taxon>
        <taxon>Agaricineae</taxon>
        <taxon>Psathyrellaceae</taxon>
        <taxon>Ephemerocybe</taxon>
    </lineage>
</organism>
<evidence type="ECO:0000313" key="2">
    <source>
        <dbReference type="Proteomes" id="UP000521943"/>
    </source>
</evidence>
<keyword evidence="2" id="KW-1185">Reference proteome</keyword>
<dbReference type="AlphaFoldDB" id="A0A8H6IBG2"/>
<reference evidence="1 2" key="1">
    <citation type="submission" date="2020-07" db="EMBL/GenBank/DDBJ databases">
        <title>Comparative genomics of pyrophilous fungi reveals a link between fire events and developmental genes.</title>
        <authorList>
            <consortium name="DOE Joint Genome Institute"/>
            <person name="Steindorff A.S."/>
            <person name="Carver A."/>
            <person name="Calhoun S."/>
            <person name="Stillman K."/>
            <person name="Liu H."/>
            <person name="Lipzen A."/>
            <person name="Pangilinan J."/>
            <person name="Labutti K."/>
            <person name="Bruns T.D."/>
            <person name="Grigoriev I.V."/>
        </authorList>
    </citation>
    <scope>NUCLEOTIDE SEQUENCE [LARGE SCALE GENOMIC DNA]</scope>
    <source>
        <strain evidence="1 2">CBS 144469</strain>
    </source>
</reference>
<dbReference type="OrthoDB" id="73076at2759"/>
<protein>
    <submittedName>
        <fullName evidence="1">Uncharacterized protein</fullName>
    </submittedName>
</protein>
<proteinExistence type="predicted"/>
<dbReference type="EMBL" id="JACGCI010000010">
    <property type="protein sequence ID" value="KAF6761399.1"/>
    <property type="molecule type" value="Genomic_DNA"/>
</dbReference>
<feature type="non-terminal residue" evidence="1">
    <location>
        <position position="153"/>
    </location>
</feature>